<comment type="catalytic activity">
    <reaction evidence="1">
        <text>a uridine in RNA = a pseudouridine in RNA</text>
        <dbReference type="Rhea" id="RHEA:48348"/>
        <dbReference type="Rhea" id="RHEA-COMP:12068"/>
        <dbReference type="Rhea" id="RHEA-COMP:12069"/>
        <dbReference type="ChEBI" id="CHEBI:65314"/>
        <dbReference type="ChEBI" id="CHEBI:65315"/>
    </reaction>
</comment>
<dbReference type="InterPro" id="IPR050188">
    <property type="entry name" value="RluA_PseudoU_synthase"/>
</dbReference>
<proteinExistence type="predicted"/>
<evidence type="ECO:0000256" key="1">
    <source>
        <dbReference type="ARBA" id="ARBA00000073"/>
    </source>
</evidence>
<gene>
    <name evidence="5" type="ORF">WDS16_00675</name>
</gene>
<evidence type="ECO:0000256" key="2">
    <source>
        <dbReference type="ARBA" id="ARBA00031870"/>
    </source>
</evidence>
<dbReference type="PANTHER" id="PTHR21600">
    <property type="entry name" value="MITOCHONDRIAL RNA PSEUDOURIDINE SYNTHASE"/>
    <property type="match status" value="1"/>
</dbReference>
<dbReference type="InterPro" id="IPR006145">
    <property type="entry name" value="PsdUridine_synth_RsuA/RluA"/>
</dbReference>
<keyword evidence="6" id="KW-1185">Reference proteome</keyword>
<dbReference type="InterPro" id="IPR006224">
    <property type="entry name" value="PsdUridine_synth_RluA-like_CS"/>
</dbReference>
<dbReference type="Proteomes" id="UP001432000">
    <property type="component" value="Chromosome"/>
</dbReference>
<name>A0ABZ2PJA8_9NOCA</name>
<reference evidence="5 6" key="1">
    <citation type="submission" date="2024-03" db="EMBL/GenBank/DDBJ databases">
        <title>Natural products discovery in diverse microorganisms through a two-stage MS feature dereplication strategy.</title>
        <authorList>
            <person name="Zhang R."/>
        </authorList>
    </citation>
    <scope>NUCLEOTIDE SEQUENCE [LARGE SCALE GENOMIC DNA]</scope>
    <source>
        <strain evidence="5 6">18930</strain>
    </source>
</reference>
<dbReference type="SUPFAM" id="SSF55120">
    <property type="entry name" value="Pseudouridine synthase"/>
    <property type="match status" value="1"/>
</dbReference>
<dbReference type="Pfam" id="PF00849">
    <property type="entry name" value="PseudoU_synth_2"/>
    <property type="match status" value="1"/>
</dbReference>
<organism evidence="5 6">
    <name type="scientific">Rhodococcus sovatensis</name>
    <dbReference type="NCBI Taxonomy" id="1805840"/>
    <lineage>
        <taxon>Bacteria</taxon>
        <taxon>Bacillati</taxon>
        <taxon>Actinomycetota</taxon>
        <taxon>Actinomycetes</taxon>
        <taxon>Mycobacteriales</taxon>
        <taxon>Nocardiaceae</taxon>
        <taxon>Rhodococcus</taxon>
    </lineage>
</organism>
<feature type="domain" description="Pseudouridine synthase RsuA/RluA-like" evidence="4">
    <location>
        <begin position="96"/>
        <end position="243"/>
    </location>
</feature>
<sequence length="299" mass="34220">MVRAPLPLRDGLGPTRIRMPDASQFGTILDYLVDRFPQDSARLREKMDLGEIFDSSGTPLAVASPIVPRADIYLYRDPPVEPVVPFATPVLHRDENLLVVDKPHFLATMPRGAYIARSALVVLRRELDLPELSPVHRLDRLTAGVLMFTVRREVRRAYQELFAERAVTKVYDAVARYEPNLSLPVTLRSRMIKERGVLRAEEVPGEPNAETFLELSEHDGRHGMYTLHPRTGRTHQLRVHMNSLGIPILGDNFYPEFYDVAGDDYSTPLQLLARSIEFRDPFSGERRRFESDRRLRLPI</sequence>
<evidence type="ECO:0000259" key="4">
    <source>
        <dbReference type="Pfam" id="PF00849"/>
    </source>
</evidence>
<dbReference type="PROSITE" id="PS01129">
    <property type="entry name" value="PSI_RLU"/>
    <property type="match status" value="1"/>
</dbReference>
<dbReference type="RefSeq" id="WP_338889738.1">
    <property type="nucleotide sequence ID" value="NZ_CP147846.1"/>
</dbReference>
<protein>
    <recommendedName>
        <fullName evidence="2">RNA pseudouridylate synthase</fullName>
    </recommendedName>
    <alternativeName>
        <fullName evidence="3">RNA-uridine isomerase</fullName>
    </alternativeName>
</protein>
<dbReference type="PANTHER" id="PTHR21600:SF84">
    <property type="entry name" value="PSEUDOURIDINE SYNTHASE RSUA_RLUA-LIKE DOMAIN-CONTAINING PROTEIN"/>
    <property type="match status" value="1"/>
</dbReference>
<evidence type="ECO:0000313" key="5">
    <source>
        <dbReference type="EMBL" id="WXG69119.1"/>
    </source>
</evidence>
<dbReference type="EMBL" id="CP147846">
    <property type="protein sequence ID" value="WXG69119.1"/>
    <property type="molecule type" value="Genomic_DNA"/>
</dbReference>
<evidence type="ECO:0000256" key="3">
    <source>
        <dbReference type="ARBA" id="ARBA00033164"/>
    </source>
</evidence>
<dbReference type="InterPro" id="IPR020103">
    <property type="entry name" value="PsdUridine_synth_cat_dom_sf"/>
</dbReference>
<accession>A0ABZ2PJA8</accession>
<evidence type="ECO:0000313" key="6">
    <source>
        <dbReference type="Proteomes" id="UP001432000"/>
    </source>
</evidence>
<dbReference type="Gene3D" id="3.30.2350.10">
    <property type="entry name" value="Pseudouridine synthase"/>
    <property type="match status" value="1"/>
</dbReference>